<dbReference type="SUPFAM" id="SSF54909">
    <property type="entry name" value="Dimeric alpha+beta barrel"/>
    <property type="match status" value="1"/>
</dbReference>
<name>A0A1T4Z1P5_9BACT</name>
<dbReference type="InterPro" id="IPR005545">
    <property type="entry name" value="YCII"/>
</dbReference>
<dbReference type="Gene3D" id="3.30.70.1060">
    <property type="entry name" value="Dimeric alpha+beta barrel"/>
    <property type="match status" value="1"/>
</dbReference>
<dbReference type="OrthoDB" id="3782166at2"/>
<dbReference type="PANTHER" id="PTHR35174:SF3">
    <property type="entry name" value="BLL7171 PROTEIN"/>
    <property type="match status" value="1"/>
</dbReference>
<organism evidence="3 4">
    <name type="scientific">Prosthecobacter debontii</name>
    <dbReference type="NCBI Taxonomy" id="48467"/>
    <lineage>
        <taxon>Bacteria</taxon>
        <taxon>Pseudomonadati</taxon>
        <taxon>Verrucomicrobiota</taxon>
        <taxon>Verrucomicrobiia</taxon>
        <taxon>Verrucomicrobiales</taxon>
        <taxon>Verrucomicrobiaceae</taxon>
        <taxon>Prosthecobacter</taxon>
    </lineage>
</organism>
<reference evidence="4" key="1">
    <citation type="submission" date="2017-02" db="EMBL/GenBank/DDBJ databases">
        <authorList>
            <person name="Varghese N."/>
            <person name="Submissions S."/>
        </authorList>
    </citation>
    <scope>NUCLEOTIDE SEQUENCE [LARGE SCALE GENOMIC DNA]</scope>
    <source>
        <strain evidence="4">ATCC 700200</strain>
    </source>
</reference>
<accession>A0A1T4Z1P5</accession>
<evidence type="ECO:0000259" key="2">
    <source>
        <dbReference type="Pfam" id="PF03795"/>
    </source>
</evidence>
<dbReference type="Pfam" id="PF03795">
    <property type="entry name" value="YCII"/>
    <property type="match status" value="1"/>
</dbReference>
<gene>
    <name evidence="3" type="ORF">SAMN02745166_04774</name>
</gene>
<evidence type="ECO:0000313" key="4">
    <source>
        <dbReference type="Proteomes" id="UP000190774"/>
    </source>
</evidence>
<protein>
    <submittedName>
        <fullName evidence="3">Uncharacterized conserved protein</fullName>
    </submittedName>
</protein>
<keyword evidence="4" id="KW-1185">Reference proteome</keyword>
<comment type="similarity">
    <text evidence="1">Belongs to the YciI family.</text>
</comment>
<dbReference type="Proteomes" id="UP000190774">
    <property type="component" value="Unassembled WGS sequence"/>
</dbReference>
<dbReference type="RefSeq" id="WP_078815888.1">
    <property type="nucleotide sequence ID" value="NZ_FUYE01000024.1"/>
</dbReference>
<dbReference type="EMBL" id="FUYE01000024">
    <property type="protein sequence ID" value="SKB07738.1"/>
    <property type="molecule type" value="Genomic_DNA"/>
</dbReference>
<sequence>MNTPPPVPHPGHLLLFRTTGWQQNLSPDEMQQIMTKTMAWFERLSEQGKFKAGQPLFEEGKIISGKKGSQVADGPFAESKETIAGYLWLAVDTLDEAVRIAQEWPMLECGCTLEVRPVAPECPSFKRIREEQNQNALAA</sequence>
<dbReference type="PANTHER" id="PTHR35174">
    <property type="entry name" value="BLL7171 PROTEIN-RELATED"/>
    <property type="match status" value="1"/>
</dbReference>
<proteinExistence type="inferred from homology"/>
<dbReference type="AlphaFoldDB" id="A0A1T4Z1P5"/>
<dbReference type="InterPro" id="IPR011008">
    <property type="entry name" value="Dimeric_a/b-barrel"/>
</dbReference>
<evidence type="ECO:0000313" key="3">
    <source>
        <dbReference type="EMBL" id="SKB07738.1"/>
    </source>
</evidence>
<dbReference type="STRING" id="48467.SAMN02745166_04774"/>
<feature type="domain" description="YCII-related" evidence="2">
    <location>
        <begin position="28"/>
        <end position="117"/>
    </location>
</feature>
<evidence type="ECO:0000256" key="1">
    <source>
        <dbReference type="ARBA" id="ARBA00007689"/>
    </source>
</evidence>